<dbReference type="Proteomes" id="UP001151760">
    <property type="component" value="Unassembled WGS sequence"/>
</dbReference>
<gene>
    <name evidence="1" type="ORF">Tco_0938748</name>
</gene>
<reference evidence="1" key="2">
    <citation type="submission" date="2022-01" db="EMBL/GenBank/DDBJ databases">
        <authorList>
            <person name="Yamashiro T."/>
            <person name="Shiraishi A."/>
            <person name="Satake H."/>
            <person name="Nakayama K."/>
        </authorList>
    </citation>
    <scope>NUCLEOTIDE SEQUENCE</scope>
</reference>
<keyword evidence="2" id="KW-1185">Reference proteome</keyword>
<evidence type="ECO:0000313" key="1">
    <source>
        <dbReference type="EMBL" id="GJT38883.1"/>
    </source>
</evidence>
<comment type="caution">
    <text evidence="1">The sequence shown here is derived from an EMBL/GenBank/DDBJ whole genome shotgun (WGS) entry which is preliminary data.</text>
</comment>
<sequence>MEEICDTLSDKVALLTISTSSDLLQEALPRLVVDDVKKERELLTAVVPTLISQEFVAHVPKIIEELFRIHMQNTILNVHPTTSTSTTTTSDL</sequence>
<proteinExistence type="predicted"/>
<name>A0ABQ5DJW1_9ASTR</name>
<reference evidence="1" key="1">
    <citation type="journal article" date="2022" name="Int. J. Mol. Sci.">
        <title>Draft Genome of Tanacetum Coccineum: Genomic Comparison of Closely Related Tanacetum-Family Plants.</title>
        <authorList>
            <person name="Yamashiro T."/>
            <person name="Shiraishi A."/>
            <person name="Nakayama K."/>
            <person name="Satake H."/>
        </authorList>
    </citation>
    <scope>NUCLEOTIDE SEQUENCE</scope>
</reference>
<accession>A0ABQ5DJW1</accession>
<evidence type="ECO:0000313" key="2">
    <source>
        <dbReference type="Proteomes" id="UP001151760"/>
    </source>
</evidence>
<protein>
    <submittedName>
        <fullName evidence="1">Uncharacterized protein</fullName>
    </submittedName>
</protein>
<organism evidence="1 2">
    <name type="scientific">Tanacetum coccineum</name>
    <dbReference type="NCBI Taxonomy" id="301880"/>
    <lineage>
        <taxon>Eukaryota</taxon>
        <taxon>Viridiplantae</taxon>
        <taxon>Streptophyta</taxon>
        <taxon>Embryophyta</taxon>
        <taxon>Tracheophyta</taxon>
        <taxon>Spermatophyta</taxon>
        <taxon>Magnoliopsida</taxon>
        <taxon>eudicotyledons</taxon>
        <taxon>Gunneridae</taxon>
        <taxon>Pentapetalae</taxon>
        <taxon>asterids</taxon>
        <taxon>campanulids</taxon>
        <taxon>Asterales</taxon>
        <taxon>Asteraceae</taxon>
        <taxon>Asteroideae</taxon>
        <taxon>Anthemideae</taxon>
        <taxon>Anthemidinae</taxon>
        <taxon>Tanacetum</taxon>
    </lineage>
</organism>
<dbReference type="EMBL" id="BQNB010015341">
    <property type="protein sequence ID" value="GJT38883.1"/>
    <property type="molecule type" value="Genomic_DNA"/>
</dbReference>